<dbReference type="AlphaFoldDB" id="A0A5N6QAE0"/>
<dbReference type="PANTHER" id="PTHR37214">
    <property type="entry name" value="CYTOMEGALOVIRUS UL139 PROTEIN"/>
    <property type="match status" value="1"/>
</dbReference>
<name>A0A5N6QAE0_9ROSI</name>
<dbReference type="EMBL" id="CM017321">
    <property type="protein sequence ID" value="KAE7996197.1"/>
    <property type="molecule type" value="Genomic_DNA"/>
</dbReference>
<accession>A0A5N6QAE0</accession>
<protein>
    <submittedName>
        <fullName evidence="2">Uncharacterized protein</fullName>
    </submittedName>
</protein>
<proteinExistence type="predicted"/>
<evidence type="ECO:0000313" key="2">
    <source>
        <dbReference type="EMBL" id="KAE7996197.1"/>
    </source>
</evidence>
<dbReference type="InterPro" id="IPR021042">
    <property type="entry name" value="Herpes_UL139_cytomegalovirus"/>
</dbReference>
<evidence type="ECO:0000313" key="3">
    <source>
        <dbReference type="Proteomes" id="UP000327013"/>
    </source>
</evidence>
<sequence>MSRTAMALSSAFHERLEHMELTRNQRLSLLQAEKEWQANKSQVLASKHANIRFMEQRCLVLDQKIASQSFNISALKSKIETLDAKYCTDSQHWRVLKSEVEELGELEKERDRFYELKSCEMKEFRENVEKFVVECRMRVEELRNRIKEHQTSLMKFQGGNEYFYNSEIEVAEKRKSELMAVKENLDRNLASNYQLRAQLQKQLQNISY</sequence>
<gene>
    <name evidence="2" type="ORF">FH972_000938</name>
</gene>
<organism evidence="2 3">
    <name type="scientific">Carpinus fangiana</name>
    <dbReference type="NCBI Taxonomy" id="176857"/>
    <lineage>
        <taxon>Eukaryota</taxon>
        <taxon>Viridiplantae</taxon>
        <taxon>Streptophyta</taxon>
        <taxon>Embryophyta</taxon>
        <taxon>Tracheophyta</taxon>
        <taxon>Spermatophyta</taxon>
        <taxon>Magnoliopsida</taxon>
        <taxon>eudicotyledons</taxon>
        <taxon>Gunneridae</taxon>
        <taxon>Pentapetalae</taxon>
        <taxon>rosids</taxon>
        <taxon>fabids</taxon>
        <taxon>Fagales</taxon>
        <taxon>Betulaceae</taxon>
        <taxon>Carpinus</taxon>
    </lineage>
</organism>
<dbReference type="Proteomes" id="UP000327013">
    <property type="component" value="Chromosome 1"/>
</dbReference>
<feature type="coiled-coil region" evidence="1">
    <location>
        <begin position="132"/>
        <end position="188"/>
    </location>
</feature>
<dbReference type="PANTHER" id="PTHR37214:SF2">
    <property type="entry name" value="CYTOMEGALOVIRUS UL139 PROTEIN"/>
    <property type="match status" value="1"/>
</dbReference>
<reference evidence="2 3" key="1">
    <citation type="submission" date="2019-06" db="EMBL/GenBank/DDBJ databases">
        <title>A chromosomal-level reference genome of Carpinus fangiana (Coryloideae, Betulaceae).</title>
        <authorList>
            <person name="Yang X."/>
            <person name="Wang Z."/>
            <person name="Zhang L."/>
            <person name="Hao G."/>
            <person name="Liu J."/>
            <person name="Yang Y."/>
        </authorList>
    </citation>
    <scope>NUCLEOTIDE SEQUENCE [LARGE SCALE GENOMIC DNA]</scope>
    <source>
        <strain evidence="2">Cfa_2016G</strain>
        <tissue evidence="2">Leaf</tissue>
    </source>
</reference>
<keyword evidence="1" id="KW-0175">Coiled coil</keyword>
<dbReference type="Pfam" id="PF12507">
    <property type="entry name" value="HCMV_UL139"/>
    <property type="match status" value="1"/>
</dbReference>
<evidence type="ECO:0000256" key="1">
    <source>
        <dbReference type="SAM" id="Coils"/>
    </source>
</evidence>
<keyword evidence="3" id="KW-1185">Reference proteome</keyword>
<dbReference type="OrthoDB" id="1903594at2759"/>